<dbReference type="RefSeq" id="WP_137064703.1">
    <property type="nucleotide sequence ID" value="NZ_CP040748.1"/>
</dbReference>
<evidence type="ECO:0000313" key="2">
    <source>
        <dbReference type="Proteomes" id="UP000307808"/>
    </source>
</evidence>
<dbReference type="AlphaFoldDB" id="A0A4V5TKM2"/>
<organism evidence="1 2">
    <name type="scientific">Nocardioides jishulii</name>
    <dbReference type="NCBI Taxonomy" id="2575440"/>
    <lineage>
        <taxon>Bacteria</taxon>
        <taxon>Bacillati</taxon>
        <taxon>Actinomycetota</taxon>
        <taxon>Actinomycetes</taxon>
        <taxon>Propionibacteriales</taxon>
        <taxon>Nocardioidaceae</taxon>
        <taxon>Nocardioides</taxon>
    </lineage>
</organism>
<sequence length="351" mass="38678">MVTRRLSMHDEAAFLMLEAESPWDGAVVSEWVLYMGNNPNRGPVGWTVCFDGDRNEGVWDVEVTFEAVPEAPPLPATTFTDVVEVSAHGLVELMEGNWESHPVTSAQEHGWSRVRLSREQPRHGTPKLLVQSWPADRRAATVLRVADEPTADSWDVQLPGAEAGLEGAARIGAYVDSRPGRQSLSGELGMATATMDIPGSLARVSLLFEAGTIWTLAPDGYGATTGGYTDTDGELWATCYVKDASHPDHIAGTKMSAILTRPRADHDPPRRSALWFRWGLPVPPFHDELGTPRGYEPLLPRDTRVDVWYDPKPGKTISVRLEHSDVPAEWVKHLSAWWTYQLAIARGSGLE</sequence>
<proteinExistence type="predicted"/>
<gene>
    <name evidence="1" type="ORF">FC770_03545</name>
</gene>
<dbReference type="EMBL" id="SZPY01000001">
    <property type="protein sequence ID" value="TKI64243.1"/>
    <property type="molecule type" value="Genomic_DNA"/>
</dbReference>
<comment type="caution">
    <text evidence="1">The sequence shown here is derived from an EMBL/GenBank/DDBJ whole genome shotgun (WGS) entry which is preliminary data.</text>
</comment>
<keyword evidence="2" id="KW-1185">Reference proteome</keyword>
<name>A0A4V5TKM2_9ACTN</name>
<dbReference type="Proteomes" id="UP000307808">
    <property type="component" value="Unassembled WGS sequence"/>
</dbReference>
<evidence type="ECO:0000313" key="1">
    <source>
        <dbReference type="EMBL" id="TKI64243.1"/>
    </source>
</evidence>
<accession>A0A4V5TKM2</accession>
<protein>
    <submittedName>
        <fullName evidence="1">Uncharacterized protein</fullName>
    </submittedName>
</protein>
<reference evidence="1 2" key="1">
    <citation type="submission" date="2019-04" db="EMBL/GenBank/DDBJ databases">
        <authorList>
            <person name="Dong K."/>
        </authorList>
    </citation>
    <scope>NUCLEOTIDE SEQUENCE [LARGE SCALE GENOMIC DNA]</scope>
    <source>
        <strain evidence="2">dk3543</strain>
    </source>
</reference>